<evidence type="ECO:0000313" key="2">
    <source>
        <dbReference type="EMBL" id="KAB7733119.1"/>
    </source>
</evidence>
<keyword evidence="3" id="KW-1185">Reference proteome</keyword>
<keyword evidence="1" id="KW-0732">Signal</keyword>
<evidence type="ECO:0000313" key="3">
    <source>
        <dbReference type="Proteomes" id="UP000488299"/>
    </source>
</evidence>
<proteinExistence type="predicted"/>
<protein>
    <recommendedName>
        <fullName evidence="4">POTRA domain-containing protein</fullName>
    </recommendedName>
</protein>
<organism evidence="2 3">
    <name type="scientific">Rudanella paleaurantiibacter</name>
    <dbReference type="NCBI Taxonomy" id="2614655"/>
    <lineage>
        <taxon>Bacteria</taxon>
        <taxon>Pseudomonadati</taxon>
        <taxon>Bacteroidota</taxon>
        <taxon>Cytophagia</taxon>
        <taxon>Cytophagales</taxon>
        <taxon>Cytophagaceae</taxon>
        <taxon>Rudanella</taxon>
    </lineage>
</organism>
<dbReference type="Proteomes" id="UP000488299">
    <property type="component" value="Unassembled WGS sequence"/>
</dbReference>
<evidence type="ECO:0008006" key="4">
    <source>
        <dbReference type="Google" id="ProtNLM"/>
    </source>
</evidence>
<dbReference type="AlphaFoldDB" id="A0A7J5U5J7"/>
<comment type="caution">
    <text evidence="2">The sequence shown here is derived from an EMBL/GenBank/DDBJ whole genome shotgun (WGS) entry which is preliminary data.</text>
</comment>
<dbReference type="EMBL" id="WELI01000001">
    <property type="protein sequence ID" value="KAB7733119.1"/>
    <property type="molecule type" value="Genomic_DNA"/>
</dbReference>
<gene>
    <name evidence="2" type="ORF">F5984_04050</name>
</gene>
<name>A0A7J5U5J7_9BACT</name>
<accession>A0A7J5U5J7</accession>
<sequence length="122" mass="14369">MKRFLLSFLALYPAFVSAQVIVNGKDINQLPDVQYLELIQDQRPFRQQQVYAVIDYGQTIRLGELRLHRVQDEKGGDKLFGSEIDIFNFLHKNGWIHETTFARESCVYHIFRRRANVLANDR</sequence>
<feature type="signal peptide" evidence="1">
    <location>
        <begin position="1"/>
        <end position="18"/>
    </location>
</feature>
<evidence type="ECO:0000256" key="1">
    <source>
        <dbReference type="SAM" id="SignalP"/>
    </source>
</evidence>
<feature type="chain" id="PRO_5029799364" description="POTRA domain-containing protein" evidence="1">
    <location>
        <begin position="19"/>
        <end position="122"/>
    </location>
</feature>
<reference evidence="2 3" key="1">
    <citation type="submission" date="2019-10" db="EMBL/GenBank/DDBJ databases">
        <title>Rudanella paleaurantiibacter sp. nov., isolated from sludge.</title>
        <authorList>
            <person name="Xu S.Q."/>
        </authorList>
    </citation>
    <scope>NUCLEOTIDE SEQUENCE [LARGE SCALE GENOMIC DNA]</scope>
    <source>
        <strain evidence="2 3">HX-22-17</strain>
    </source>
</reference>
<dbReference type="RefSeq" id="WP_152122957.1">
    <property type="nucleotide sequence ID" value="NZ_WELI01000001.1"/>
</dbReference>